<dbReference type="AlphaFoldDB" id="A0A852ZYX2"/>
<dbReference type="GO" id="GO:0005737">
    <property type="term" value="C:cytoplasm"/>
    <property type="evidence" value="ECO:0007669"/>
    <property type="project" value="TreeGrafter"/>
</dbReference>
<dbReference type="EMBL" id="JACBZD010000001">
    <property type="protein sequence ID" value="NYI03308.1"/>
    <property type="molecule type" value="Genomic_DNA"/>
</dbReference>
<evidence type="ECO:0000313" key="4">
    <source>
        <dbReference type="Proteomes" id="UP000567795"/>
    </source>
</evidence>
<evidence type="ECO:0000313" key="3">
    <source>
        <dbReference type="EMBL" id="NYI03308.1"/>
    </source>
</evidence>
<keyword evidence="4" id="KW-1185">Reference proteome</keyword>
<feature type="domain" description="Metallo-beta-lactamase" evidence="2">
    <location>
        <begin position="230"/>
        <end position="279"/>
    </location>
</feature>
<feature type="compositionally biased region" description="Low complexity" evidence="1">
    <location>
        <begin position="201"/>
        <end position="210"/>
    </location>
</feature>
<proteinExistence type="predicted"/>
<dbReference type="Pfam" id="PF12706">
    <property type="entry name" value="Lactamase_B_2"/>
    <property type="match status" value="2"/>
</dbReference>
<name>A0A852ZYX2_9ACTN</name>
<feature type="domain" description="Metallo-beta-lactamase" evidence="2">
    <location>
        <begin position="37"/>
        <end position="174"/>
    </location>
</feature>
<dbReference type="RefSeq" id="WP_218903900.1">
    <property type="nucleotide sequence ID" value="NZ_JACBZD010000001.1"/>
</dbReference>
<evidence type="ECO:0000256" key="1">
    <source>
        <dbReference type="SAM" id="MobiDB-lite"/>
    </source>
</evidence>
<dbReference type="InterPro" id="IPR036866">
    <property type="entry name" value="RibonucZ/Hydroxyglut_hydro"/>
</dbReference>
<dbReference type="SUPFAM" id="SSF56281">
    <property type="entry name" value="Metallo-hydrolase/oxidoreductase"/>
    <property type="match status" value="1"/>
</dbReference>
<gene>
    <name evidence="3" type="ORF">FHU37_000251</name>
</gene>
<feature type="region of interest" description="Disordered" evidence="1">
    <location>
        <begin position="328"/>
        <end position="374"/>
    </location>
</feature>
<reference evidence="3 4" key="1">
    <citation type="submission" date="2020-07" db="EMBL/GenBank/DDBJ databases">
        <title>Sequencing the genomes of 1000 actinobacteria strains.</title>
        <authorList>
            <person name="Klenk H.-P."/>
        </authorList>
    </citation>
    <scope>NUCLEOTIDE SEQUENCE [LARGE SCALE GENOMIC DNA]</scope>
    <source>
        <strain evidence="3 4">DSM 42178</strain>
    </source>
</reference>
<dbReference type="PANTHER" id="PTHR15032:SF36">
    <property type="entry name" value="METALLO-BETA-LACTAMASE DOMAIN-CONTAINING PROTEIN"/>
    <property type="match status" value="1"/>
</dbReference>
<dbReference type="InterPro" id="IPR001279">
    <property type="entry name" value="Metallo-B-lactamas"/>
</dbReference>
<dbReference type="Proteomes" id="UP000567795">
    <property type="component" value="Unassembled WGS sequence"/>
</dbReference>
<feature type="region of interest" description="Disordered" evidence="1">
    <location>
        <begin position="187"/>
        <end position="233"/>
    </location>
</feature>
<protein>
    <submittedName>
        <fullName evidence="3">L-ascorbate metabolism protein UlaG (Beta-lactamase superfamily)</fullName>
    </submittedName>
</protein>
<sequence>MRRVDSDPLRRPSGGRPIPPMRFLGHSTVLVEIGGCRVLTDPVLVSRVIALRRVGAPVEAVHHAGVDLVVISHLHADHLHLPSLRLLGRAVPVVVPAGAGPWLRRKGFTHVTELAPGESLRRGGLTLTATEAVHDGARRPAVRGIRAVAVGYLMRSTEHHVYFAGDTDLFDGMADLADLAGRAATISAGGPRDVAPPPRNAPAEQDAPAPQTAPPPGGDGGPATPRHQDRAAAPRPRLDVALLPVWGWGPNLGPGHLDPARAAEAVRRIAPAFAVPIHWGTLSPYGAGRWMRHLLVDPPHRFAAEVAAAGLDTEVLITPPGGVVGVAGADHARPYRGPAGGDAPDGRIGRRPGRPATAPSPGTRAPRRPGEQPR</sequence>
<accession>A0A852ZYX2</accession>
<evidence type="ECO:0000259" key="2">
    <source>
        <dbReference type="Pfam" id="PF12706"/>
    </source>
</evidence>
<organism evidence="3 4">
    <name type="scientific">Allostreptomyces psammosilenae</name>
    <dbReference type="NCBI Taxonomy" id="1892865"/>
    <lineage>
        <taxon>Bacteria</taxon>
        <taxon>Bacillati</taxon>
        <taxon>Actinomycetota</taxon>
        <taxon>Actinomycetes</taxon>
        <taxon>Kitasatosporales</taxon>
        <taxon>Streptomycetaceae</taxon>
        <taxon>Allostreptomyces</taxon>
    </lineage>
</organism>
<dbReference type="Gene3D" id="3.60.15.10">
    <property type="entry name" value="Ribonuclease Z/Hydroxyacylglutathione hydrolase-like"/>
    <property type="match status" value="2"/>
</dbReference>
<dbReference type="PANTHER" id="PTHR15032">
    <property type="entry name" value="N-ACYL-PHOSPHATIDYLETHANOLAMINE-HYDROLYZING PHOSPHOLIPASE D"/>
    <property type="match status" value="1"/>
</dbReference>
<comment type="caution">
    <text evidence="3">The sequence shown here is derived from an EMBL/GenBank/DDBJ whole genome shotgun (WGS) entry which is preliminary data.</text>
</comment>